<dbReference type="Gene3D" id="3.10.180.10">
    <property type="entry name" value="2,3-Dihydroxybiphenyl 1,2-Dioxygenase, domain 1"/>
    <property type="match status" value="2"/>
</dbReference>
<dbReference type="InterPro" id="IPR037523">
    <property type="entry name" value="VOC_core"/>
</dbReference>
<dbReference type="InterPro" id="IPR029068">
    <property type="entry name" value="Glyas_Bleomycin-R_OHBP_Dase"/>
</dbReference>
<dbReference type="AlphaFoldDB" id="A0A7W4IGA4"/>
<dbReference type="Pfam" id="PF00903">
    <property type="entry name" value="Glyoxalase"/>
    <property type="match status" value="1"/>
</dbReference>
<reference evidence="2 3" key="1">
    <citation type="submission" date="2020-04" db="EMBL/GenBank/DDBJ databases">
        <title>Description of novel Gluconacetobacter.</title>
        <authorList>
            <person name="Sombolestani A."/>
        </authorList>
    </citation>
    <scope>NUCLEOTIDE SEQUENCE [LARGE SCALE GENOMIC DNA]</scope>
    <source>
        <strain evidence="2 3">LMG 19747</strain>
    </source>
</reference>
<sequence>MPLCGIDAITFGVQDMDEALRFVRDWGLHERSVAPDCLVFATRDGCEVIVKPASDPALPPAIEAGKTVREVTWGAATQEDLDDVLSSLGDAVTHGADEIPRVTDPNGLTLAFRISRRGPVAGTPTLPNAPGAYHRIDRRGPVFTHADPIQIGHIVLFAGDFAAMRAFYTQRLGFVVSDEYPGHGCFLRCQPRGGHHNLFILNRPQRPGINHVAFTLNDIHEVVGGGLAMSGKGWKTEIGPGRHPISSAYFWYFENPLAAPLEYYADEDYCTEAWEARLWERRPENFAEWAIAGGLDAATRRQKLRAEDSDRGHN</sequence>
<dbReference type="EMBL" id="JABEQJ010000034">
    <property type="protein sequence ID" value="MBB2162247.1"/>
    <property type="molecule type" value="Genomic_DNA"/>
</dbReference>
<dbReference type="CDD" id="cd08343">
    <property type="entry name" value="ED_TypeI_classII_C"/>
    <property type="match status" value="1"/>
</dbReference>
<gene>
    <name evidence="2" type="ORF">HLH48_19135</name>
</gene>
<proteinExistence type="predicted"/>
<protein>
    <submittedName>
        <fullName evidence="2">Glyoxalase</fullName>
    </submittedName>
</protein>
<dbReference type="InterPro" id="IPR004360">
    <property type="entry name" value="Glyas_Fos-R_dOase_dom"/>
</dbReference>
<dbReference type="RefSeq" id="WP_182999071.1">
    <property type="nucleotide sequence ID" value="NZ_JABEQJ010000034.1"/>
</dbReference>
<organism evidence="2 3">
    <name type="scientific">Gluconacetobacter sacchari</name>
    <dbReference type="NCBI Taxonomy" id="92759"/>
    <lineage>
        <taxon>Bacteria</taxon>
        <taxon>Pseudomonadati</taxon>
        <taxon>Pseudomonadota</taxon>
        <taxon>Alphaproteobacteria</taxon>
        <taxon>Acetobacterales</taxon>
        <taxon>Acetobacteraceae</taxon>
        <taxon>Gluconacetobacter</taxon>
    </lineage>
</organism>
<dbReference type="SUPFAM" id="SSF54593">
    <property type="entry name" value="Glyoxalase/Bleomycin resistance protein/Dihydroxybiphenyl dioxygenase"/>
    <property type="match status" value="1"/>
</dbReference>
<dbReference type="Proteomes" id="UP000589085">
    <property type="component" value="Unassembled WGS sequence"/>
</dbReference>
<dbReference type="PROSITE" id="PS51819">
    <property type="entry name" value="VOC"/>
    <property type="match status" value="1"/>
</dbReference>
<name>A0A7W4IGA4_9PROT</name>
<evidence type="ECO:0000259" key="1">
    <source>
        <dbReference type="PROSITE" id="PS51819"/>
    </source>
</evidence>
<comment type="caution">
    <text evidence="2">The sequence shown here is derived from an EMBL/GenBank/DDBJ whole genome shotgun (WGS) entry which is preliminary data.</text>
</comment>
<evidence type="ECO:0000313" key="2">
    <source>
        <dbReference type="EMBL" id="MBB2162247.1"/>
    </source>
</evidence>
<evidence type="ECO:0000313" key="3">
    <source>
        <dbReference type="Proteomes" id="UP000589085"/>
    </source>
</evidence>
<feature type="domain" description="VOC" evidence="1">
    <location>
        <begin position="150"/>
        <end position="266"/>
    </location>
</feature>
<accession>A0A7W4IGA4</accession>